<dbReference type="PANTHER" id="PTHR12631:SF10">
    <property type="entry name" value="BETA-XYLOSIDASE-LIKE PROTEIN-RELATED"/>
    <property type="match status" value="1"/>
</dbReference>
<dbReference type="InterPro" id="IPR017853">
    <property type="entry name" value="GH"/>
</dbReference>
<keyword evidence="2" id="KW-1185">Reference proteome</keyword>
<dbReference type="SUPFAM" id="SSF51445">
    <property type="entry name" value="(Trans)glycosidases"/>
    <property type="match status" value="1"/>
</dbReference>
<evidence type="ECO:0000313" key="1">
    <source>
        <dbReference type="EMBL" id="RYC32079.1"/>
    </source>
</evidence>
<dbReference type="PANTHER" id="PTHR12631">
    <property type="entry name" value="ALPHA-L-IDURONIDASE"/>
    <property type="match status" value="1"/>
</dbReference>
<accession>A0A4Q2U640</accession>
<dbReference type="InterPro" id="IPR051923">
    <property type="entry name" value="Glycosyl_Hydrolase_39"/>
</dbReference>
<sequence length="430" mass="49358">MRSFLDTLDGLKNGGRPDEMAARDGAFMFATGIECSYPTVNNGRMRRDLLDECGHYARWAEDLDLVRAMGLRYLRYGLPYHRVHLGPGRYDWSFADEVMEGMRARGIVPILDLLHFGVPDWLGNFQNPDLPAYFAEYAEAVAKRYPWVKHWTPVNEIYVAARVSAKDGFWNEQLTSDRAFVTAIKHLVAASLLGGRAILRHRPDAILIQSESAEYFHELKAVPSRGNRIANYMRFVSLDLLYGRPPDAEVYRYLLDNGLTKGEFDWFMGFDAPGYQVLGLDYYGRNERMLKPDGTVIPAEDVLGWYQLARQYYRRYRKPLMHTETNVFDKQAAPAWLWKQWINVLRLRGDGIPVLGFTWYSLVDQIDWDTELREKNDRVVNCGLYDLDRKPNPVAADYREMLAEYGGIGPVLHAGFLTPTDAPAPEPVEP</sequence>
<reference evidence="1 2" key="2">
    <citation type="submission" date="2019-02" db="EMBL/GenBank/DDBJ databases">
        <title>'Lichenibacterium ramalinii' gen. nov. sp. nov., 'Lichenibacterium minor' gen. nov. sp. nov.</title>
        <authorList>
            <person name="Pankratov T."/>
        </authorList>
    </citation>
    <scope>NUCLEOTIDE SEQUENCE [LARGE SCALE GENOMIC DNA]</scope>
    <source>
        <strain evidence="1 2">RmlP026</strain>
    </source>
</reference>
<dbReference type="GO" id="GO:0005975">
    <property type="term" value="P:carbohydrate metabolic process"/>
    <property type="evidence" value="ECO:0007669"/>
    <property type="project" value="InterPro"/>
</dbReference>
<dbReference type="InterPro" id="IPR001360">
    <property type="entry name" value="Glyco_hydro_1"/>
</dbReference>
<dbReference type="OrthoDB" id="9803892at2"/>
<dbReference type="GO" id="GO:0004553">
    <property type="term" value="F:hydrolase activity, hydrolyzing O-glycosyl compounds"/>
    <property type="evidence" value="ECO:0007669"/>
    <property type="project" value="InterPro"/>
</dbReference>
<gene>
    <name evidence="1" type="ORF">D3273_10130</name>
</gene>
<dbReference type="RefSeq" id="WP_129226101.1">
    <property type="nucleotide sequence ID" value="NZ_QYBB01000009.1"/>
</dbReference>
<keyword evidence="1" id="KW-0378">Hydrolase</keyword>
<reference evidence="1 2" key="1">
    <citation type="submission" date="2018-12" db="EMBL/GenBank/DDBJ databases">
        <authorList>
            <person name="Grouzdev D.S."/>
            <person name="Krutkina M.S."/>
        </authorList>
    </citation>
    <scope>NUCLEOTIDE SEQUENCE [LARGE SCALE GENOMIC DNA]</scope>
    <source>
        <strain evidence="1 2">RmlP026</strain>
    </source>
</reference>
<protein>
    <submittedName>
        <fullName evidence="1">Glycoside hydrolase family 1 protein</fullName>
    </submittedName>
</protein>
<proteinExistence type="predicted"/>
<name>A0A4Q2U640_9HYPH</name>
<comment type="caution">
    <text evidence="1">The sequence shown here is derived from an EMBL/GenBank/DDBJ whole genome shotgun (WGS) entry which is preliminary data.</text>
</comment>
<dbReference type="EMBL" id="QYBB01000009">
    <property type="protein sequence ID" value="RYC32079.1"/>
    <property type="molecule type" value="Genomic_DNA"/>
</dbReference>
<dbReference type="AlphaFoldDB" id="A0A4Q2U640"/>
<dbReference type="Pfam" id="PF00232">
    <property type="entry name" value="Glyco_hydro_1"/>
    <property type="match status" value="1"/>
</dbReference>
<evidence type="ECO:0000313" key="2">
    <source>
        <dbReference type="Proteomes" id="UP000290759"/>
    </source>
</evidence>
<organism evidence="1 2">
    <name type="scientific">Lichenibacterium minor</name>
    <dbReference type="NCBI Taxonomy" id="2316528"/>
    <lineage>
        <taxon>Bacteria</taxon>
        <taxon>Pseudomonadati</taxon>
        <taxon>Pseudomonadota</taxon>
        <taxon>Alphaproteobacteria</taxon>
        <taxon>Hyphomicrobiales</taxon>
        <taxon>Lichenihabitantaceae</taxon>
        <taxon>Lichenibacterium</taxon>
    </lineage>
</organism>
<dbReference type="Gene3D" id="3.20.20.80">
    <property type="entry name" value="Glycosidases"/>
    <property type="match status" value="1"/>
</dbReference>
<dbReference type="Proteomes" id="UP000290759">
    <property type="component" value="Unassembled WGS sequence"/>
</dbReference>